<feature type="binding site" evidence="4">
    <location>
        <position position="135"/>
    </location>
    <ligand>
        <name>Zn(2+)</name>
        <dbReference type="ChEBI" id="CHEBI:29105"/>
    </ligand>
</feature>
<dbReference type="Pfam" id="PF02146">
    <property type="entry name" value="SIR2"/>
    <property type="match status" value="1"/>
</dbReference>
<dbReference type="InterPro" id="IPR029035">
    <property type="entry name" value="DHS-like_NAD/FAD-binding_dom"/>
</dbReference>
<dbReference type="InterPro" id="IPR003000">
    <property type="entry name" value="Sirtuin"/>
</dbReference>
<keyword evidence="4" id="KW-0479">Metal-binding</keyword>
<dbReference type="SUPFAM" id="SSF52467">
    <property type="entry name" value="DHS-like NAD/FAD-binding domain"/>
    <property type="match status" value="1"/>
</dbReference>
<feature type="active site" description="Proton acceptor" evidence="4">
    <location>
        <position position="123"/>
    </location>
</feature>
<feature type="domain" description="Deacetylase sirtuin-type" evidence="5">
    <location>
        <begin position="1"/>
        <end position="249"/>
    </location>
</feature>
<dbReference type="Gene3D" id="3.30.1600.10">
    <property type="entry name" value="SIR2/SIRT2 'Small Domain"/>
    <property type="match status" value="1"/>
</dbReference>
<dbReference type="GO" id="GO:0017136">
    <property type="term" value="F:histone deacetylase activity, NAD-dependent"/>
    <property type="evidence" value="ECO:0007669"/>
    <property type="project" value="TreeGrafter"/>
</dbReference>
<accession>A0A935UFS4</accession>
<feature type="binding site" evidence="4">
    <location>
        <position position="154"/>
    </location>
    <ligand>
        <name>Zn(2+)</name>
        <dbReference type="ChEBI" id="CHEBI:29105"/>
    </ligand>
</feature>
<evidence type="ECO:0000256" key="2">
    <source>
        <dbReference type="ARBA" id="ARBA00022679"/>
    </source>
</evidence>
<feature type="binding site" evidence="4">
    <location>
        <position position="131"/>
    </location>
    <ligand>
        <name>Zn(2+)</name>
        <dbReference type="ChEBI" id="CHEBI:29105"/>
    </ligand>
</feature>
<evidence type="ECO:0000313" key="6">
    <source>
        <dbReference type="EMBL" id="MBK7673959.1"/>
    </source>
</evidence>
<dbReference type="AlphaFoldDB" id="A0A935UFS4"/>
<proteinExistence type="predicted"/>
<dbReference type="GO" id="GO:0046872">
    <property type="term" value="F:metal ion binding"/>
    <property type="evidence" value="ECO:0007669"/>
    <property type="project" value="UniProtKB-KW"/>
</dbReference>
<evidence type="ECO:0000256" key="1">
    <source>
        <dbReference type="ARBA" id="ARBA00012928"/>
    </source>
</evidence>
<evidence type="ECO:0000313" key="7">
    <source>
        <dbReference type="Proteomes" id="UP000697998"/>
    </source>
</evidence>
<dbReference type="EC" id="2.3.1.286" evidence="1"/>
<protein>
    <recommendedName>
        <fullName evidence="1">protein acetyllysine N-acetyltransferase</fullName>
        <ecNumber evidence="1">2.3.1.286</ecNumber>
    </recommendedName>
</protein>
<dbReference type="PROSITE" id="PS50305">
    <property type="entry name" value="SIRTUIN"/>
    <property type="match status" value="1"/>
</dbReference>
<keyword evidence="3" id="KW-0520">NAD</keyword>
<keyword evidence="4" id="KW-0862">Zinc</keyword>
<dbReference type="PANTHER" id="PTHR11085">
    <property type="entry name" value="NAD-DEPENDENT PROTEIN DEACYLASE SIRTUIN-5, MITOCHONDRIAL-RELATED"/>
    <property type="match status" value="1"/>
</dbReference>
<comment type="caution">
    <text evidence="6">The sequence shown here is derived from an EMBL/GenBank/DDBJ whole genome shotgun (WGS) entry which is preliminary data.</text>
</comment>
<evidence type="ECO:0000259" key="5">
    <source>
        <dbReference type="PROSITE" id="PS50305"/>
    </source>
</evidence>
<name>A0A935UFS4_9PROT</name>
<gene>
    <name evidence="6" type="ORF">IPJ27_03890</name>
</gene>
<evidence type="ECO:0000256" key="3">
    <source>
        <dbReference type="ARBA" id="ARBA00023027"/>
    </source>
</evidence>
<dbReference type="Gene3D" id="3.40.50.1220">
    <property type="entry name" value="TPP-binding domain"/>
    <property type="match status" value="1"/>
</dbReference>
<dbReference type="PANTHER" id="PTHR11085:SF4">
    <property type="entry name" value="NAD-DEPENDENT PROTEIN DEACYLASE"/>
    <property type="match status" value="1"/>
</dbReference>
<evidence type="ECO:0000256" key="4">
    <source>
        <dbReference type="PROSITE-ProRule" id="PRU00236"/>
    </source>
</evidence>
<feature type="binding site" evidence="4">
    <location>
        <position position="151"/>
    </location>
    <ligand>
        <name>Zn(2+)</name>
        <dbReference type="ChEBI" id="CHEBI:29105"/>
    </ligand>
</feature>
<dbReference type="InterPro" id="IPR026590">
    <property type="entry name" value="Ssirtuin_cat_dom"/>
</dbReference>
<reference evidence="6 7" key="1">
    <citation type="submission" date="2020-10" db="EMBL/GenBank/DDBJ databases">
        <title>Connecting structure to function with the recovery of over 1000 high-quality activated sludge metagenome-assembled genomes encoding full-length rRNA genes using long-read sequencing.</title>
        <authorList>
            <person name="Singleton C.M."/>
            <person name="Petriglieri F."/>
            <person name="Kristensen J.M."/>
            <person name="Kirkegaard R.H."/>
            <person name="Michaelsen T.Y."/>
            <person name="Andersen M.H."/>
            <person name="Karst S.M."/>
            <person name="Dueholm M.S."/>
            <person name="Nielsen P.H."/>
            <person name="Albertsen M."/>
        </authorList>
    </citation>
    <scope>NUCLEOTIDE SEQUENCE [LARGE SCALE GENOMIC DNA]</scope>
    <source>
        <strain evidence="6">EsbW_18-Q3-R4-48_BATAC.285</strain>
    </source>
</reference>
<dbReference type="GO" id="GO:0070403">
    <property type="term" value="F:NAD+ binding"/>
    <property type="evidence" value="ECO:0007669"/>
    <property type="project" value="InterPro"/>
</dbReference>
<dbReference type="Proteomes" id="UP000697998">
    <property type="component" value="Unassembled WGS sequence"/>
</dbReference>
<dbReference type="InterPro" id="IPR050134">
    <property type="entry name" value="NAD-dep_sirtuin_deacylases"/>
</dbReference>
<organism evidence="6 7">
    <name type="scientific">Candidatus Accumulibacter proximus</name>
    <dbReference type="NCBI Taxonomy" id="2954385"/>
    <lineage>
        <taxon>Bacteria</taxon>
        <taxon>Pseudomonadati</taxon>
        <taxon>Pseudomonadota</taxon>
        <taxon>Betaproteobacteria</taxon>
        <taxon>Candidatus Accumulibacter</taxon>
    </lineage>
</organism>
<dbReference type="InterPro" id="IPR026591">
    <property type="entry name" value="Sirtuin_cat_small_dom_sf"/>
</dbReference>
<sequence length="252" mass="27574">MHAMSLESIAAILREAEEIVIFSGAGLSADSGIPTFRDGATGLWNNVDPDEVASIAGFLRNPQRAWNWLRQLKALVDERRPNAGHQAIAQLEEICSAKRMTVITQNIDGYHERAGNEHVLEVHGTIHRLRCHRRCGFVANWEQSATKPYACPTCGAPVRPDLVMFGEMLDEAVFATAEIRSLGADVFFCVGTSFTVQPAARLPVWARRAGAVVVEVNPHPTPFSDAADFSIRSGASQFFAALCKKLDMNDSP</sequence>
<keyword evidence="2" id="KW-0808">Transferase</keyword>
<dbReference type="NCBIfam" id="NF001753">
    <property type="entry name" value="PRK00481.1-3"/>
    <property type="match status" value="1"/>
</dbReference>
<dbReference type="EMBL" id="JADJMH010000001">
    <property type="protein sequence ID" value="MBK7673959.1"/>
    <property type="molecule type" value="Genomic_DNA"/>
</dbReference>